<evidence type="ECO:0000256" key="4">
    <source>
        <dbReference type="ARBA" id="ARBA00022989"/>
    </source>
</evidence>
<gene>
    <name evidence="7" type="ORF">C481_06671</name>
</gene>
<dbReference type="eggNOG" id="arCOG04434">
    <property type="taxonomic scope" value="Archaea"/>
</dbReference>
<dbReference type="PANTHER" id="PTHR10057:SF0">
    <property type="entry name" value="TRANSLOCATOR PROTEIN"/>
    <property type="match status" value="1"/>
</dbReference>
<dbReference type="FunFam" id="1.20.1260.100:FF:000001">
    <property type="entry name" value="translocator protein 2"/>
    <property type="match status" value="1"/>
</dbReference>
<dbReference type="AlphaFoldDB" id="M0AWI1"/>
<dbReference type="PATRIC" id="fig|29540.5.peg.1354"/>
<dbReference type="EMBL" id="AOIO01000021">
    <property type="protein sequence ID" value="ELZ02333.1"/>
    <property type="molecule type" value="Genomic_DNA"/>
</dbReference>
<dbReference type="STRING" id="29540.C481_06671"/>
<dbReference type="RefSeq" id="WP_006108367.1">
    <property type="nucleotide sequence ID" value="NZ_AOIO01000021.1"/>
</dbReference>
<dbReference type="Pfam" id="PF03073">
    <property type="entry name" value="TspO_MBR"/>
    <property type="match status" value="1"/>
</dbReference>
<feature type="transmembrane region" description="Helical" evidence="6">
    <location>
        <begin position="117"/>
        <end position="137"/>
    </location>
</feature>
<feature type="transmembrane region" description="Helical" evidence="6">
    <location>
        <begin position="144"/>
        <end position="165"/>
    </location>
</feature>
<feature type="transmembrane region" description="Helical" evidence="6">
    <location>
        <begin position="86"/>
        <end position="105"/>
    </location>
</feature>
<dbReference type="InterPro" id="IPR004307">
    <property type="entry name" value="TspO_MBR"/>
</dbReference>
<keyword evidence="4 6" id="KW-1133">Transmembrane helix</keyword>
<dbReference type="CDD" id="cd15904">
    <property type="entry name" value="TSPO_MBR"/>
    <property type="match status" value="1"/>
</dbReference>
<comment type="similarity">
    <text evidence="2">Belongs to the TspO/BZRP family.</text>
</comment>
<name>M0AWI1_NATA1</name>
<protein>
    <submittedName>
        <fullName evidence="7">TspO and MBR like protein</fullName>
    </submittedName>
</protein>
<sequence>MDTMSRPGTSSIRDGLVALGLVLGVNALGASPAVFISSDTAWIDRPWFYPPEIAFPIVWTLLFTLMGVALFLVWRRTRELGPGRRRDLGVALGAFVVQFALNFAWTPVFFGLRRPDLGLVVIGALWIAVVGTIVAFARLDRLAAGLLVPYLGWVSFAFALNYAIYAAG</sequence>
<evidence type="ECO:0000256" key="2">
    <source>
        <dbReference type="ARBA" id="ARBA00007524"/>
    </source>
</evidence>
<keyword evidence="8" id="KW-1185">Reference proteome</keyword>
<dbReference type="Proteomes" id="UP000011554">
    <property type="component" value="Unassembled WGS sequence"/>
</dbReference>
<dbReference type="GO" id="GO:0033013">
    <property type="term" value="P:tetrapyrrole metabolic process"/>
    <property type="evidence" value="ECO:0007669"/>
    <property type="project" value="UniProtKB-ARBA"/>
</dbReference>
<evidence type="ECO:0000256" key="6">
    <source>
        <dbReference type="SAM" id="Phobius"/>
    </source>
</evidence>
<dbReference type="GO" id="GO:0016020">
    <property type="term" value="C:membrane"/>
    <property type="evidence" value="ECO:0007669"/>
    <property type="project" value="UniProtKB-SubCell"/>
</dbReference>
<dbReference type="OrthoDB" id="212929at2157"/>
<comment type="subcellular location">
    <subcellularLocation>
        <location evidence="1">Membrane</location>
        <topology evidence="1">Multi-pass membrane protein</topology>
    </subcellularLocation>
</comment>
<accession>M0AWI1</accession>
<evidence type="ECO:0000256" key="1">
    <source>
        <dbReference type="ARBA" id="ARBA00004141"/>
    </source>
</evidence>
<evidence type="ECO:0000256" key="3">
    <source>
        <dbReference type="ARBA" id="ARBA00022692"/>
    </source>
</evidence>
<evidence type="ECO:0000313" key="8">
    <source>
        <dbReference type="Proteomes" id="UP000011554"/>
    </source>
</evidence>
<evidence type="ECO:0000313" key="7">
    <source>
        <dbReference type="EMBL" id="ELZ02333.1"/>
    </source>
</evidence>
<evidence type="ECO:0000256" key="5">
    <source>
        <dbReference type="ARBA" id="ARBA00023136"/>
    </source>
</evidence>
<keyword evidence="5 6" id="KW-0472">Membrane</keyword>
<reference evidence="7 8" key="1">
    <citation type="journal article" date="2014" name="PLoS Genet.">
        <title>Phylogenetically driven sequencing of extremely halophilic archaea reveals strategies for static and dynamic osmo-response.</title>
        <authorList>
            <person name="Becker E.A."/>
            <person name="Seitzer P.M."/>
            <person name="Tritt A."/>
            <person name="Larsen D."/>
            <person name="Krusor M."/>
            <person name="Yao A.I."/>
            <person name="Wu D."/>
            <person name="Madern D."/>
            <person name="Eisen J.A."/>
            <person name="Darling A.E."/>
            <person name="Facciotti M.T."/>
        </authorList>
    </citation>
    <scope>NUCLEOTIDE SEQUENCE [LARGE SCALE GENOMIC DNA]</scope>
    <source>
        <strain evidence="7 8">DSM 12278</strain>
    </source>
</reference>
<dbReference type="Gene3D" id="1.20.1260.100">
    <property type="entry name" value="TspO/MBR protein"/>
    <property type="match status" value="1"/>
</dbReference>
<proteinExistence type="inferred from homology"/>
<feature type="transmembrane region" description="Helical" evidence="6">
    <location>
        <begin position="53"/>
        <end position="74"/>
    </location>
</feature>
<dbReference type="InterPro" id="IPR038330">
    <property type="entry name" value="TspO/MBR-related_sf"/>
</dbReference>
<comment type="caution">
    <text evidence="7">The sequence shown here is derived from an EMBL/GenBank/DDBJ whole genome shotgun (WGS) entry which is preliminary data.</text>
</comment>
<organism evidence="7 8">
    <name type="scientific">Natrialba asiatica (strain ATCC 700177 / DSM 12278 / JCM 9576 / FERM P-10747 / NBRC 102637 / 172P1)</name>
    <dbReference type="NCBI Taxonomy" id="29540"/>
    <lineage>
        <taxon>Archaea</taxon>
        <taxon>Methanobacteriati</taxon>
        <taxon>Methanobacteriota</taxon>
        <taxon>Stenosarchaea group</taxon>
        <taxon>Halobacteria</taxon>
        <taxon>Halobacteriales</taxon>
        <taxon>Natrialbaceae</taxon>
        <taxon>Natrialba</taxon>
    </lineage>
</organism>
<dbReference type="PANTHER" id="PTHR10057">
    <property type="entry name" value="PERIPHERAL-TYPE BENZODIAZEPINE RECEPTOR"/>
    <property type="match status" value="1"/>
</dbReference>
<keyword evidence="3 6" id="KW-0812">Transmembrane</keyword>